<organism evidence="10 12">
    <name type="scientific">Ostreobium quekettii</name>
    <dbReference type="NCBI Taxonomy" id="121088"/>
    <lineage>
        <taxon>Eukaryota</taxon>
        <taxon>Viridiplantae</taxon>
        <taxon>Chlorophyta</taxon>
        <taxon>core chlorophytes</taxon>
        <taxon>Ulvophyceae</taxon>
        <taxon>TCBD clade</taxon>
        <taxon>Bryopsidales</taxon>
        <taxon>Ostreobineae</taxon>
        <taxon>Ostreobiaceae</taxon>
        <taxon>Ostreobium</taxon>
    </lineage>
</organism>
<evidence type="ECO:0000256" key="5">
    <source>
        <dbReference type="ARBA" id="ARBA00023078"/>
    </source>
</evidence>
<dbReference type="Gene3D" id="3.40.1000.10">
    <property type="entry name" value="Mog1/PsbP, alpha/beta/alpha sandwich"/>
    <property type="match status" value="1"/>
</dbReference>
<gene>
    <name evidence="11" type="ORF">OSTQU699_LOCUS3906</name>
    <name evidence="10" type="ORF">OSTQU699_LOCUS61</name>
</gene>
<dbReference type="AlphaFoldDB" id="A0A8S1IJK1"/>
<dbReference type="InterPro" id="IPR002683">
    <property type="entry name" value="PsbP_C"/>
</dbReference>
<dbReference type="GO" id="GO:0009534">
    <property type="term" value="C:chloroplast thylakoid"/>
    <property type="evidence" value="ECO:0007669"/>
    <property type="project" value="UniProtKB-SubCell"/>
</dbReference>
<comment type="caution">
    <text evidence="10">The sequence shown here is derived from an EMBL/GenBank/DDBJ whole genome shotgun (WGS) entry which is preliminary data.</text>
</comment>
<dbReference type="GO" id="GO:0019898">
    <property type="term" value="C:extrinsic component of membrane"/>
    <property type="evidence" value="ECO:0007669"/>
    <property type="project" value="InterPro"/>
</dbReference>
<dbReference type="Pfam" id="PF01789">
    <property type="entry name" value="PsbP"/>
    <property type="match status" value="1"/>
</dbReference>
<keyword evidence="5" id="KW-0793">Thylakoid</keyword>
<reference evidence="10" key="1">
    <citation type="submission" date="2020-12" db="EMBL/GenBank/DDBJ databases">
        <authorList>
            <person name="Iha C."/>
        </authorList>
    </citation>
    <scope>NUCLEOTIDE SEQUENCE</scope>
</reference>
<comment type="similarity">
    <text evidence="7">Belongs to the PsbP family.</text>
</comment>
<dbReference type="GO" id="GO:0009654">
    <property type="term" value="C:photosystem II oxygen evolving complex"/>
    <property type="evidence" value="ECO:0007669"/>
    <property type="project" value="InterPro"/>
</dbReference>
<dbReference type="GO" id="GO:0015979">
    <property type="term" value="P:photosynthesis"/>
    <property type="evidence" value="ECO:0007669"/>
    <property type="project" value="UniProtKB-KW"/>
</dbReference>
<evidence type="ECO:0000256" key="8">
    <source>
        <dbReference type="ARBA" id="ARBA00046272"/>
    </source>
</evidence>
<evidence type="ECO:0000256" key="2">
    <source>
        <dbReference type="ARBA" id="ARBA00022531"/>
    </source>
</evidence>
<keyword evidence="4" id="KW-0809">Transit peptide</keyword>
<dbReference type="InterPro" id="IPR016123">
    <property type="entry name" value="Mog1/PsbP_a/b/a-sand"/>
</dbReference>
<evidence type="ECO:0000313" key="10">
    <source>
        <dbReference type="EMBL" id="CAD7694698.1"/>
    </source>
</evidence>
<feature type="domain" description="PsbP C-terminal" evidence="9">
    <location>
        <begin position="86"/>
        <end position="258"/>
    </location>
</feature>
<evidence type="ECO:0000259" key="9">
    <source>
        <dbReference type="Pfam" id="PF01789"/>
    </source>
</evidence>
<protein>
    <recommendedName>
        <fullName evidence="9">PsbP C-terminal domain-containing protein</fullName>
    </recommendedName>
</protein>
<keyword evidence="2" id="KW-0602">Photosynthesis</keyword>
<dbReference type="OrthoDB" id="507333at2759"/>
<evidence type="ECO:0000256" key="7">
    <source>
        <dbReference type="ARBA" id="ARBA00035638"/>
    </source>
</evidence>
<sequence length="259" mass="27303">MALSTLKPLTAPKALAGSRLSAKNGASVAVARPRTVAVRADAEDVSRRAAMGMLAGGVAMIAGARPSEAAYGETANVFGSITNPSGYIPYSGDGYVVLLPSKWNPSPERDFKNIDMRWEDNYEPLSHVLVTKSKASSGSIEGYGSPDAFLKSIGNYLGESVWISEGVTESEGGFGKNKVSAASLLDVSTAKDKKGKSYYKYELFVRAADGNEGGRHVLLTAAVGGGSLYIQKVQCGDKRWMKGGPRVDAETVHNSFAVA</sequence>
<keyword evidence="6" id="KW-0604">Photosystem II</keyword>
<accession>A0A8S1IJK1</accession>
<evidence type="ECO:0000256" key="1">
    <source>
        <dbReference type="ARBA" id="ARBA00022528"/>
    </source>
</evidence>
<evidence type="ECO:0000256" key="6">
    <source>
        <dbReference type="ARBA" id="ARBA00023276"/>
    </source>
</evidence>
<dbReference type="PANTHER" id="PTHR31407:SF6">
    <property type="entry name" value="OXYGEN-EVOLVING ENHANCER PROTEIN 2-1, CHLOROPLASTIC"/>
    <property type="match status" value="1"/>
</dbReference>
<proteinExistence type="inferred from homology"/>
<dbReference type="EMBL" id="CAJHUC010000070">
    <property type="protein sequence ID" value="CAD7694698.1"/>
    <property type="molecule type" value="Genomic_DNA"/>
</dbReference>
<evidence type="ECO:0000256" key="3">
    <source>
        <dbReference type="ARBA" id="ARBA00022640"/>
    </source>
</evidence>
<keyword evidence="3" id="KW-0934">Plastid</keyword>
<dbReference type="EMBL" id="CAJHUC010000848">
    <property type="protein sequence ID" value="CAD7698545.1"/>
    <property type="molecule type" value="Genomic_DNA"/>
</dbReference>
<name>A0A8S1IJK1_9CHLO</name>
<evidence type="ECO:0000313" key="12">
    <source>
        <dbReference type="Proteomes" id="UP000708148"/>
    </source>
</evidence>
<dbReference type="SUPFAM" id="SSF55724">
    <property type="entry name" value="Mog1p/PsbP-like"/>
    <property type="match status" value="1"/>
</dbReference>
<keyword evidence="12" id="KW-1185">Reference proteome</keyword>
<dbReference type="PANTHER" id="PTHR31407">
    <property type="match status" value="1"/>
</dbReference>
<dbReference type="GO" id="GO:0005509">
    <property type="term" value="F:calcium ion binding"/>
    <property type="evidence" value="ECO:0007669"/>
    <property type="project" value="InterPro"/>
</dbReference>
<evidence type="ECO:0000256" key="4">
    <source>
        <dbReference type="ARBA" id="ARBA00022946"/>
    </source>
</evidence>
<dbReference type="Proteomes" id="UP000708148">
    <property type="component" value="Unassembled WGS sequence"/>
</dbReference>
<comment type="subcellular location">
    <subcellularLocation>
        <location evidence="8">Plastid</location>
        <location evidence="8">Chloroplast thylakoid</location>
    </subcellularLocation>
</comment>
<keyword evidence="1" id="KW-0150">Chloroplast</keyword>
<evidence type="ECO:0000313" key="11">
    <source>
        <dbReference type="EMBL" id="CAD7698545.1"/>
    </source>
</evidence>